<dbReference type="GO" id="GO:0000381">
    <property type="term" value="P:regulation of alternative mRNA splicing, via spliceosome"/>
    <property type="evidence" value="ECO:0000318"/>
    <property type="project" value="GO_Central"/>
</dbReference>
<name>K7LEN9_SOYBN</name>
<dbReference type="HOGENOM" id="CLU_026345_0_0_1"/>
<dbReference type="Pfam" id="PF00076">
    <property type="entry name" value="RRM_1"/>
    <property type="match status" value="1"/>
</dbReference>
<evidence type="ECO:0000313" key="4">
    <source>
        <dbReference type="EMBL" id="KRH39166.1"/>
    </source>
</evidence>
<dbReference type="OrthoDB" id="1749329at2759"/>
<proteinExistence type="predicted"/>
<evidence type="ECO:0000259" key="3">
    <source>
        <dbReference type="PROSITE" id="PS50102"/>
    </source>
</evidence>
<feature type="domain" description="RRM" evidence="3">
    <location>
        <begin position="52"/>
        <end position="129"/>
    </location>
</feature>
<sequence>MRASGQQWSEGEENRGKGRDREWDPKTNYDNNKLGQFQRYHHHNWRDKDDITTFYFTRFHEHIIEEDLWAQFKKWGDVREIFIHKHRNKGGTRYGFVRFKGVLDKYRLEKQLDNIILDGLKMYVNIPKYGRGKARVKECISKLGVLKEGHSKEVEAGRHRAVQHRNPQKLYAKVVSTIQMDDGKMKHPKLPQLRYVDTHSSVHLQVAVGEKKWFTDAWVGRFKKLRALERIEDDIPWELGVNVVPKYLGDNMVLLLGLADNKAEHIIAEKTQHGTSPFHSLERWNPTMRLGHRLVWAQCWGIPIEAWDLGNIRKIVVAIGELVEVDDDVEEIRRMDRARILIRTPWKPFFHHTVSVTIGKELHQVVIVEEGASNDGRRNFSGRRPSYSLEELDFDGIDGESMISPYSPRYEIRHQPNNPHDDPEAIVDSDGVPRIGIGIPIGRATDPPEANHSDDLGGNPLNAAHVQSISCRGRKASPNEDTVPVATDKPRVMEQEGKGKGSETTINNGEINVGEAQKRKQQGEIESLTETVVHPEATIREIVVEDVQFQMRVDHQGEIESLTETVVHPEATIREIAVEDVQFQMRVNHVTPSGPSHSQLPPPIETLGLPQHFRSSPSYQVKDHELLTPPTGIQDLQNAEDGPNNGVGLPECTTTNSFNQNNAGPTYQTTEGNK</sequence>
<reference evidence="4" key="3">
    <citation type="submission" date="2018-07" db="EMBL/GenBank/DDBJ databases">
        <title>WGS assembly of Glycine max.</title>
        <authorList>
            <person name="Schmutz J."/>
            <person name="Cannon S."/>
            <person name="Schlueter J."/>
            <person name="Ma J."/>
            <person name="Mitros T."/>
            <person name="Nelson W."/>
            <person name="Hyten D."/>
            <person name="Song Q."/>
            <person name="Thelen J."/>
            <person name="Cheng J."/>
            <person name="Xu D."/>
            <person name="Hellsten U."/>
            <person name="May G."/>
            <person name="Yu Y."/>
            <person name="Sakurai T."/>
            <person name="Umezawa T."/>
            <person name="Bhattacharyya M."/>
            <person name="Sandhu D."/>
            <person name="Valliyodan B."/>
            <person name="Lindquist E."/>
            <person name="Peto M."/>
            <person name="Grant D."/>
            <person name="Shu S."/>
            <person name="Goodstein D."/>
            <person name="Barry K."/>
            <person name="Futrell-Griggs M."/>
            <person name="Abernathy B."/>
            <person name="Du J."/>
            <person name="Tian Z."/>
            <person name="Zhu L."/>
            <person name="Gill N."/>
            <person name="Joshi T."/>
            <person name="Libault M."/>
            <person name="Sethuraman A."/>
            <person name="Zhang X."/>
            <person name="Shinozaki K."/>
            <person name="Nguyen H."/>
            <person name="Wing R."/>
            <person name="Cregan P."/>
            <person name="Specht J."/>
            <person name="Grimwood J."/>
            <person name="Rokhsar D."/>
            <person name="Stacey G."/>
            <person name="Shoemaker R."/>
            <person name="Jackson S."/>
        </authorList>
    </citation>
    <scope>NUCLEOTIDE SEQUENCE</scope>
    <source>
        <tissue evidence="4">Callus</tissue>
    </source>
</reference>
<dbReference type="Gene3D" id="3.30.70.330">
    <property type="match status" value="1"/>
</dbReference>
<dbReference type="EnsemblPlants" id="KRH39166">
    <property type="protein sequence ID" value="KRH39166"/>
    <property type="gene ID" value="GLYMA_09G182900"/>
</dbReference>
<dbReference type="InterPro" id="IPR000504">
    <property type="entry name" value="RRM_dom"/>
</dbReference>
<organism evidence="4">
    <name type="scientific">Glycine max</name>
    <name type="common">Soybean</name>
    <name type="synonym">Glycine hispida</name>
    <dbReference type="NCBI Taxonomy" id="3847"/>
    <lineage>
        <taxon>Eukaryota</taxon>
        <taxon>Viridiplantae</taxon>
        <taxon>Streptophyta</taxon>
        <taxon>Embryophyta</taxon>
        <taxon>Tracheophyta</taxon>
        <taxon>Spermatophyta</taxon>
        <taxon>Magnoliopsida</taxon>
        <taxon>eudicotyledons</taxon>
        <taxon>Gunneridae</taxon>
        <taxon>Pentapetalae</taxon>
        <taxon>rosids</taxon>
        <taxon>fabids</taxon>
        <taxon>Fabales</taxon>
        <taxon>Fabaceae</taxon>
        <taxon>Papilionoideae</taxon>
        <taxon>50 kb inversion clade</taxon>
        <taxon>NPAAA clade</taxon>
        <taxon>indigoferoid/millettioid clade</taxon>
        <taxon>Phaseoleae</taxon>
        <taxon>Glycine</taxon>
        <taxon>Glycine subgen. Soja</taxon>
    </lineage>
</organism>
<evidence type="ECO:0000256" key="1">
    <source>
        <dbReference type="PROSITE-ProRule" id="PRU00176"/>
    </source>
</evidence>
<keyword evidence="6" id="KW-1185">Reference proteome</keyword>
<evidence type="ECO:0000313" key="6">
    <source>
        <dbReference type="Proteomes" id="UP000008827"/>
    </source>
</evidence>
<reference evidence="5" key="2">
    <citation type="submission" date="2018-02" db="UniProtKB">
        <authorList>
            <consortium name="EnsemblPlants"/>
        </authorList>
    </citation>
    <scope>IDENTIFICATION</scope>
    <source>
        <strain evidence="5">Williams 82</strain>
    </source>
</reference>
<reference evidence="4 5" key="1">
    <citation type="journal article" date="2010" name="Nature">
        <title>Genome sequence of the palaeopolyploid soybean.</title>
        <authorList>
            <person name="Schmutz J."/>
            <person name="Cannon S.B."/>
            <person name="Schlueter J."/>
            <person name="Ma J."/>
            <person name="Mitros T."/>
            <person name="Nelson W."/>
            <person name="Hyten D.L."/>
            <person name="Song Q."/>
            <person name="Thelen J.J."/>
            <person name="Cheng J."/>
            <person name="Xu D."/>
            <person name="Hellsten U."/>
            <person name="May G.D."/>
            <person name="Yu Y."/>
            <person name="Sakurai T."/>
            <person name="Umezawa T."/>
            <person name="Bhattacharyya M.K."/>
            <person name="Sandhu D."/>
            <person name="Valliyodan B."/>
            <person name="Lindquist E."/>
            <person name="Peto M."/>
            <person name="Grant D."/>
            <person name="Shu S."/>
            <person name="Goodstein D."/>
            <person name="Barry K."/>
            <person name="Futrell-Griggs M."/>
            <person name="Abernathy B."/>
            <person name="Du J."/>
            <person name="Tian Z."/>
            <person name="Zhu L."/>
            <person name="Gill N."/>
            <person name="Joshi T."/>
            <person name="Libault M."/>
            <person name="Sethuraman A."/>
            <person name="Zhang X.-C."/>
            <person name="Shinozaki K."/>
            <person name="Nguyen H.T."/>
            <person name="Wing R.A."/>
            <person name="Cregan P."/>
            <person name="Specht J."/>
            <person name="Grimwood J."/>
            <person name="Rokhsar D."/>
            <person name="Stacey G."/>
            <person name="Shoemaker R.C."/>
            <person name="Jackson S.A."/>
        </authorList>
    </citation>
    <scope>NUCLEOTIDE SEQUENCE [LARGE SCALE GENOMIC DNA]</scope>
    <source>
        <strain evidence="5">cv. Williams 82</strain>
        <tissue evidence="4">Callus</tissue>
    </source>
</reference>
<gene>
    <name evidence="4" type="ORF">GLYMA_09G182900</name>
</gene>
<dbReference type="Proteomes" id="UP000008827">
    <property type="component" value="Chromosome 9"/>
</dbReference>
<evidence type="ECO:0000313" key="5">
    <source>
        <dbReference type="EnsemblPlants" id="KRH39166"/>
    </source>
</evidence>
<dbReference type="PANTHER" id="PTHR34427">
    <property type="entry name" value="DUF4283 DOMAIN PROTEIN"/>
    <property type="match status" value="1"/>
</dbReference>
<dbReference type="OMA" id="VQFQMRV"/>
<dbReference type="InterPro" id="IPR012677">
    <property type="entry name" value="Nucleotide-bd_a/b_plait_sf"/>
</dbReference>
<evidence type="ECO:0000256" key="2">
    <source>
        <dbReference type="SAM" id="MobiDB-lite"/>
    </source>
</evidence>
<dbReference type="SMR" id="K7LEN9"/>
<dbReference type="PROSITE" id="PS50102">
    <property type="entry name" value="RRM"/>
    <property type="match status" value="1"/>
</dbReference>
<dbReference type="EMBL" id="CM000842">
    <property type="protein sequence ID" value="KRH39166.1"/>
    <property type="molecule type" value="Genomic_DNA"/>
</dbReference>
<feature type="region of interest" description="Disordered" evidence="2">
    <location>
        <begin position="440"/>
        <end position="462"/>
    </location>
</feature>
<dbReference type="STRING" id="3847.K7LEN9"/>
<feature type="region of interest" description="Disordered" evidence="2">
    <location>
        <begin position="637"/>
        <end position="674"/>
    </location>
</feature>
<dbReference type="Gramene" id="KRH39166">
    <property type="protein sequence ID" value="KRH39166"/>
    <property type="gene ID" value="GLYMA_09G182900"/>
</dbReference>
<dbReference type="GO" id="GO:0003729">
    <property type="term" value="F:mRNA binding"/>
    <property type="evidence" value="ECO:0000318"/>
    <property type="project" value="GO_Central"/>
</dbReference>
<feature type="compositionally biased region" description="Basic and acidic residues" evidence="2">
    <location>
        <begin position="12"/>
        <end position="26"/>
    </location>
</feature>
<dbReference type="GO" id="GO:0016607">
    <property type="term" value="C:nuclear speck"/>
    <property type="evidence" value="ECO:0000318"/>
    <property type="project" value="GO_Central"/>
</dbReference>
<dbReference type="SMART" id="SM00360">
    <property type="entry name" value="RRM"/>
    <property type="match status" value="1"/>
</dbReference>
<accession>K7LEN9</accession>
<dbReference type="PANTHER" id="PTHR34427:SF5">
    <property type="entry name" value="DUF4283 DOMAIN-CONTAINING PROTEIN"/>
    <property type="match status" value="1"/>
</dbReference>
<feature type="region of interest" description="Disordered" evidence="2">
    <location>
        <begin position="1"/>
        <end position="26"/>
    </location>
</feature>
<dbReference type="FunFam" id="3.30.70.330:FF:001834">
    <property type="match status" value="1"/>
</dbReference>
<feature type="region of interest" description="Disordered" evidence="2">
    <location>
        <begin position="493"/>
        <end position="522"/>
    </location>
</feature>
<dbReference type="PaxDb" id="3847-GLYMA09G31511.1"/>
<dbReference type="SUPFAM" id="SSF54928">
    <property type="entry name" value="RNA-binding domain, RBD"/>
    <property type="match status" value="1"/>
</dbReference>
<feature type="compositionally biased region" description="Polar residues" evidence="2">
    <location>
        <begin position="652"/>
        <end position="674"/>
    </location>
</feature>
<dbReference type="AlphaFoldDB" id="K7LEN9"/>
<keyword evidence="1" id="KW-0694">RNA-binding</keyword>
<dbReference type="CDD" id="cd00590">
    <property type="entry name" value="RRM_SF"/>
    <property type="match status" value="1"/>
</dbReference>
<dbReference type="InParanoid" id="K7LEN9"/>
<protein>
    <recommendedName>
        <fullName evidence="3">RRM domain-containing protein</fullName>
    </recommendedName>
</protein>
<dbReference type="InterPro" id="IPR035979">
    <property type="entry name" value="RBD_domain_sf"/>
</dbReference>